<dbReference type="InterPro" id="IPR014729">
    <property type="entry name" value="Rossmann-like_a/b/a_fold"/>
</dbReference>
<protein>
    <recommendedName>
        <fullName evidence="6">Methionyl-tRNA synthetase</fullName>
    </recommendedName>
</protein>
<feature type="compositionally biased region" description="Low complexity" evidence="9">
    <location>
        <begin position="429"/>
        <end position="469"/>
    </location>
</feature>
<reference evidence="12" key="1">
    <citation type="journal article" date="2019" name="Int. J. Syst. Evol. Microbiol.">
        <title>The Global Catalogue of Microorganisms (GCM) 10K type strain sequencing project: providing services to taxonomists for standard genome sequencing and annotation.</title>
        <authorList>
            <consortium name="The Broad Institute Genomics Platform"/>
            <consortium name="The Broad Institute Genome Sequencing Center for Infectious Disease"/>
            <person name="Wu L."/>
            <person name="Ma J."/>
        </authorList>
    </citation>
    <scope>NUCLEOTIDE SEQUENCE [LARGE SCALE GENOMIC DNA]</scope>
    <source>
        <strain evidence="12">KLKA75</strain>
    </source>
</reference>
<keyword evidence="1 8" id="KW-0436">Ligase</keyword>
<dbReference type="InterPro" id="IPR023458">
    <property type="entry name" value="Met-tRNA_ligase_1"/>
</dbReference>
<dbReference type="PRINTS" id="PR01041">
    <property type="entry name" value="TRNASYNTHMET"/>
</dbReference>
<dbReference type="Proteomes" id="UP001595872">
    <property type="component" value="Unassembled WGS sequence"/>
</dbReference>
<dbReference type="PANTHER" id="PTHR45765">
    <property type="entry name" value="METHIONINE--TRNA LIGASE"/>
    <property type="match status" value="1"/>
</dbReference>
<comment type="caution">
    <text evidence="11">The sequence shown here is derived from an EMBL/GenBank/DDBJ whole genome shotgun (WGS) entry which is preliminary data.</text>
</comment>
<evidence type="ECO:0000259" key="10">
    <source>
        <dbReference type="Pfam" id="PF09334"/>
    </source>
</evidence>
<sequence length="478" mass="50905">MTVVITTPPPTPNGPLHVGHLSGPYVAGDIAARALRAAGADVLAMTGLDSNQNYVLAKAEALGRPVDETVRDYSDQIRTAFAKARIEYDVLLDPTEDADYRDGVRRLVGELFDGGGVGAAAGEETVLHRCPSCGRTMHHAYVAGLCGTCGAGAAGGACEACMAYNTAATLREARSTCCDAIPEEYTARVPVLRLEDHRDQLTRVWAEAELHPRVVDLVRRLLADGLPAVPVAYPTDWGIELDGPHRDLRLDVWVEMAFGYLYVIARALDPSVRTLADCVAAWNGVDELWHFLGVDNAFYYSVLIPAVFAAAGVKPGVLRGLVVNEFYRLDGLKFSTSRNHAVWALDFLDEQDPGDIRLFLAQDRPDRYESDFTRDAFKTGRPSADADLERARHALTPSGFDPSLAARLLLPHRDDPRASALLSLITATPPSAGSAAPAENPTSAESSAPTESAASAEGSAPTESAASAADAVLAGDGS</sequence>
<evidence type="ECO:0000256" key="3">
    <source>
        <dbReference type="ARBA" id="ARBA00022840"/>
    </source>
</evidence>
<evidence type="ECO:0000256" key="5">
    <source>
        <dbReference type="ARBA" id="ARBA00023146"/>
    </source>
</evidence>
<evidence type="ECO:0000313" key="11">
    <source>
        <dbReference type="EMBL" id="MFC4912046.1"/>
    </source>
</evidence>
<dbReference type="Gene3D" id="3.40.50.620">
    <property type="entry name" value="HUPs"/>
    <property type="match status" value="1"/>
</dbReference>
<feature type="domain" description="Methionyl/Leucyl tRNA synthetase" evidence="10">
    <location>
        <begin position="4"/>
        <end position="378"/>
    </location>
</feature>
<comment type="similarity">
    <text evidence="8">Belongs to the class-I aminoacyl-tRNA synthetase family.</text>
</comment>
<keyword evidence="12" id="KW-1185">Reference proteome</keyword>
<dbReference type="InterPro" id="IPR001412">
    <property type="entry name" value="aa-tRNA-synth_I_CS"/>
</dbReference>
<dbReference type="GO" id="GO:0016874">
    <property type="term" value="F:ligase activity"/>
    <property type="evidence" value="ECO:0007669"/>
    <property type="project" value="UniProtKB-KW"/>
</dbReference>
<dbReference type="Pfam" id="PF09334">
    <property type="entry name" value="tRNA-synt_1g"/>
    <property type="match status" value="1"/>
</dbReference>
<keyword evidence="5 8" id="KW-0030">Aminoacyl-tRNA synthetase</keyword>
<evidence type="ECO:0000256" key="8">
    <source>
        <dbReference type="RuleBase" id="RU363039"/>
    </source>
</evidence>
<evidence type="ECO:0000256" key="4">
    <source>
        <dbReference type="ARBA" id="ARBA00022917"/>
    </source>
</evidence>
<feature type="region of interest" description="Disordered" evidence="9">
    <location>
        <begin position="429"/>
        <end position="478"/>
    </location>
</feature>
<evidence type="ECO:0000313" key="12">
    <source>
        <dbReference type="Proteomes" id="UP001595872"/>
    </source>
</evidence>
<keyword evidence="3 8" id="KW-0067">ATP-binding</keyword>
<evidence type="ECO:0000256" key="1">
    <source>
        <dbReference type="ARBA" id="ARBA00022598"/>
    </source>
</evidence>
<comment type="catalytic activity">
    <reaction evidence="7">
        <text>tRNA(Met) + L-methionine + ATP = L-methionyl-tRNA(Met) + AMP + diphosphate</text>
        <dbReference type="Rhea" id="RHEA:13481"/>
        <dbReference type="Rhea" id="RHEA-COMP:9667"/>
        <dbReference type="Rhea" id="RHEA-COMP:9698"/>
        <dbReference type="ChEBI" id="CHEBI:30616"/>
        <dbReference type="ChEBI" id="CHEBI:33019"/>
        <dbReference type="ChEBI" id="CHEBI:57844"/>
        <dbReference type="ChEBI" id="CHEBI:78442"/>
        <dbReference type="ChEBI" id="CHEBI:78530"/>
        <dbReference type="ChEBI" id="CHEBI:456215"/>
        <dbReference type="EC" id="6.1.1.10"/>
    </reaction>
</comment>
<dbReference type="RefSeq" id="WP_378261591.1">
    <property type="nucleotide sequence ID" value="NZ_JBHSIT010000011.1"/>
</dbReference>
<keyword evidence="4 8" id="KW-0648">Protein biosynthesis</keyword>
<dbReference type="InterPro" id="IPR015413">
    <property type="entry name" value="Methionyl/Leucyl_tRNA_Synth"/>
</dbReference>
<dbReference type="SUPFAM" id="SSF52374">
    <property type="entry name" value="Nucleotidylyl transferase"/>
    <property type="match status" value="1"/>
</dbReference>
<dbReference type="PANTHER" id="PTHR45765:SF1">
    <property type="entry name" value="METHIONINE--TRNA LIGASE, CYTOPLASMIC"/>
    <property type="match status" value="1"/>
</dbReference>
<dbReference type="InterPro" id="IPR033911">
    <property type="entry name" value="MetRS_core"/>
</dbReference>
<organism evidence="11 12">
    <name type="scientific">Actinomadura gamaensis</name>
    <dbReference type="NCBI Taxonomy" id="1763541"/>
    <lineage>
        <taxon>Bacteria</taxon>
        <taxon>Bacillati</taxon>
        <taxon>Actinomycetota</taxon>
        <taxon>Actinomycetes</taxon>
        <taxon>Streptosporangiales</taxon>
        <taxon>Thermomonosporaceae</taxon>
        <taxon>Actinomadura</taxon>
    </lineage>
</organism>
<dbReference type="InterPro" id="IPR029038">
    <property type="entry name" value="MetRS_Zn"/>
</dbReference>
<evidence type="ECO:0000256" key="9">
    <source>
        <dbReference type="SAM" id="MobiDB-lite"/>
    </source>
</evidence>
<evidence type="ECO:0000256" key="6">
    <source>
        <dbReference type="ARBA" id="ARBA00030904"/>
    </source>
</evidence>
<gene>
    <name evidence="11" type="ORF">ACFPCY_32410</name>
</gene>
<dbReference type="Gene3D" id="2.20.28.20">
    <property type="entry name" value="Methionyl-tRNA synthetase, Zn-domain"/>
    <property type="match status" value="1"/>
</dbReference>
<evidence type="ECO:0000256" key="7">
    <source>
        <dbReference type="ARBA" id="ARBA00047364"/>
    </source>
</evidence>
<name>A0ABV9U6L1_9ACTN</name>
<dbReference type="PROSITE" id="PS00178">
    <property type="entry name" value="AA_TRNA_LIGASE_I"/>
    <property type="match status" value="1"/>
</dbReference>
<keyword evidence="2 8" id="KW-0547">Nucleotide-binding</keyword>
<dbReference type="EMBL" id="JBHSIT010000011">
    <property type="protein sequence ID" value="MFC4912046.1"/>
    <property type="molecule type" value="Genomic_DNA"/>
</dbReference>
<accession>A0ABV9U6L1</accession>
<proteinExistence type="inferred from homology"/>
<evidence type="ECO:0000256" key="2">
    <source>
        <dbReference type="ARBA" id="ARBA00022741"/>
    </source>
</evidence>